<keyword evidence="1" id="KW-0732">Signal</keyword>
<evidence type="ECO:0000256" key="2">
    <source>
        <dbReference type="SAM" id="MobiDB-lite"/>
    </source>
</evidence>
<keyword evidence="4" id="KW-0430">Lectin</keyword>
<feature type="transmembrane region" description="Helical" evidence="3">
    <location>
        <begin position="153"/>
        <end position="173"/>
    </location>
</feature>
<dbReference type="PANTHER" id="PTHR47976:SF15">
    <property type="entry name" value="G-TYPE LECTIN S-RECEPTOR-LIKE SERINE_THREONINE-PROTEIN KINASE RLK1"/>
    <property type="match status" value="1"/>
</dbReference>
<keyword evidence="3" id="KW-1133">Transmembrane helix</keyword>
<evidence type="ECO:0000256" key="1">
    <source>
        <dbReference type="ARBA" id="ARBA00022729"/>
    </source>
</evidence>
<accession>A0A2U1MFN2</accession>
<dbReference type="EMBL" id="PKPP01005451">
    <property type="protein sequence ID" value="PWA60070.1"/>
    <property type="molecule type" value="Genomic_DNA"/>
</dbReference>
<organism evidence="4 5">
    <name type="scientific">Artemisia annua</name>
    <name type="common">Sweet wormwood</name>
    <dbReference type="NCBI Taxonomy" id="35608"/>
    <lineage>
        <taxon>Eukaryota</taxon>
        <taxon>Viridiplantae</taxon>
        <taxon>Streptophyta</taxon>
        <taxon>Embryophyta</taxon>
        <taxon>Tracheophyta</taxon>
        <taxon>Spermatophyta</taxon>
        <taxon>Magnoliopsida</taxon>
        <taxon>eudicotyledons</taxon>
        <taxon>Gunneridae</taxon>
        <taxon>Pentapetalae</taxon>
        <taxon>asterids</taxon>
        <taxon>campanulids</taxon>
        <taxon>Asterales</taxon>
        <taxon>Asteraceae</taxon>
        <taxon>Asteroideae</taxon>
        <taxon>Anthemideae</taxon>
        <taxon>Artemisiinae</taxon>
        <taxon>Artemisia</taxon>
    </lineage>
</organism>
<reference evidence="4 5" key="1">
    <citation type="journal article" date="2018" name="Mol. Plant">
        <title>The genome of Artemisia annua provides insight into the evolution of Asteraceae family and artemisinin biosynthesis.</title>
        <authorList>
            <person name="Shen Q."/>
            <person name="Zhang L."/>
            <person name="Liao Z."/>
            <person name="Wang S."/>
            <person name="Yan T."/>
            <person name="Shi P."/>
            <person name="Liu M."/>
            <person name="Fu X."/>
            <person name="Pan Q."/>
            <person name="Wang Y."/>
            <person name="Lv Z."/>
            <person name="Lu X."/>
            <person name="Zhang F."/>
            <person name="Jiang W."/>
            <person name="Ma Y."/>
            <person name="Chen M."/>
            <person name="Hao X."/>
            <person name="Li L."/>
            <person name="Tang Y."/>
            <person name="Lv G."/>
            <person name="Zhou Y."/>
            <person name="Sun X."/>
            <person name="Brodelius P.E."/>
            <person name="Rose J.K.C."/>
            <person name="Tang K."/>
        </authorList>
    </citation>
    <scope>NUCLEOTIDE SEQUENCE [LARGE SCALE GENOMIC DNA]</scope>
    <source>
        <strain evidence="5">cv. Huhao1</strain>
        <tissue evidence="4">Leaf</tissue>
    </source>
</reference>
<keyword evidence="5" id="KW-1185">Reference proteome</keyword>
<dbReference type="Proteomes" id="UP000245207">
    <property type="component" value="Unassembled WGS sequence"/>
</dbReference>
<dbReference type="OrthoDB" id="5857966at2759"/>
<gene>
    <name evidence="4" type="ORF">CTI12_AA370840</name>
</gene>
<name>A0A2U1MFN2_ARTAN</name>
<dbReference type="STRING" id="35608.A0A2U1MFN2"/>
<dbReference type="PANTHER" id="PTHR47976">
    <property type="entry name" value="G-TYPE LECTIN S-RECEPTOR-LIKE SERINE/THREONINE-PROTEIN KINASE SD2-5"/>
    <property type="match status" value="1"/>
</dbReference>
<keyword evidence="3" id="KW-0472">Membrane</keyword>
<dbReference type="AlphaFoldDB" id="A0A2U1MFN2"/>
<protein>
    <submittedName>
        <fullName evidence="4">Bulb-type lectin domain-containing protein</fullName>
    </submittedName>
</protein>
<dbReference type="GO" id="GO:0030246">
    <property type="term" value="F:carbohydrate binding"/>
    <property type="evidence" value="ECO:0007669"/>
    <property type="project" value="UniProtKB-KW"/>
</dbReference>
<keyword evidence="3" id="KW-0812">Transmembrane</keyword>
<dbReference type="InterPro" id="IPR051343">
    <property type="entry name" value="G-type_lectin_kinases/EP1-like"/>
</dbReference>
<feature type="compositionally biased region" description="Basic and acidic residues" evidence="2">
    <location>
        <begin position="218"/>
        <end position="228"/>
    </location>
</feature>
<proteinExistence type="predicted"/>
<comment type="caution">
    <text evidence="4">The sequence shown here is derived from an EMBL/GenBank/DDBJ whole genome shotgun (WGS) entry which is preliminary data.</text>
</comment>
<feature type="region of interest" description="Disordered" evidence="2">
    <location>
        <begin position="191"/>
        <end position="236"/>
    </location>
</feature>
<evidence type="ECO:0000313" key="5">
    <source>
        <dbReference type="Proteomes" id="UP000245207"/>
    </source>
</evidence>
<sequence>MCGITGSGACGLNNVCSLNSARPTCECPHGFSLFDSNDPRGDRKPDFSPSCDEAYSEDQYDFIELNDIDWPLNDYAHMNPSNGEDCKTSCLKDCFFAVAIYMSDQYWKKRLPLSNGKTDFTPNVKAFLKYRKGDRPPQNPPVFLQENKNQRSLIVVGSALLGISIFVIIVLVINLQTEPLLIDLEAPATAEKLQQTEPPAQREPPVETNLSPQTEPPVVDREPLEQHYDLPPCGKP</sequence>
<evidence type="ECO:0000313" key="4">
    <source>
        <dbReference type="EMBL" id="PWA60070.1"/>
    </source>
</evidence>
<evidence type="ECO:0000256" key="3">
    <source>
        <dbReference type="SAM" id="Phobius"/>
    </source>
</evidence>